<sequence length="69" mass="7990">VIVSNFALFYSHTQARSKLPKKRRGVLSIDQVKQQPFMTQKRAQVVREKQPLREPLMVKRNGPPDTSTK</sequence>
<reference evidence="3" key="1">
    <citation type="submission" date="2012-08" db="EMBL/GenBank/DDBJ databases">
        <title>The Genome Sequence of Wuchereria bancrofti.</title>
        <authorList>
            <person name="Nutman T.B."/>
            <person name="Fink D.L."/>
            <person name="Russ C."/>
            <person name="Young S."/>
            <person name="Zeng Q."/>
            <person name="Koehrsen M."/>
            <person name="Alvarado L."/>
            <person name="Berlin A."/>
            <person name="Chapman S.B."/>
            <person name="Chen Z."/>
            <person name="Freedman E."/>
            <person name="Gellesch M."/>
            <person name="Goldberg J."/>
            <person name="Griggs A."/>
            <person name="Gujja S."/>
            <person name="Heilman E.R."/>
            <person name="Heiman D."/>
            <person name="Hepburn T."/>
            <person name="Howarth C."/>
            <person name="Jen D."/>
            <person name="Larson L."/>
            <person name="Lewis B."/>
            <person name="Mehta T."/>
            <person name="Park D."/>
            <person name="Pearson M."/>
            <person name="Roberts A."/>
            <person name="Saif S."/>
            <person name="Shea T."/>
            <person name="Shenoy N."/>
            <person name="Sisk P."/>
            <person name="Stolte C."/>
            <person name="Sykes S."/>
            <person name="Walk T."/>
            <person name="White J."/>
            <person name="Yandava C."/>
            <person name="Haas B."/>
            <person name="Henn M.R."/>
            <person name="Nusbaum C."/>
            <person name="Birren B."/>
        </authorList>
    </citation>
    <scope>NUCLEOTIDE SEQUENCE [LARGE SCALE GENOMIC DNA]</scope>
    <source>
        <strain evidence="3">NA</strain>
    </source>
</reference>
<name>J9EDV5_WUCBA</name>
<evidence type="ECO:0000313" key="2">
    <source>
        <dbReference type="EMBL" id="EJW80626.1"/>
    </source>
</evidence>
<accession>J9EDV5</accession>
<organism evidence="2 3">
    <name type="scientific">Wuchereria bancrofti</name>
    <dbReference type="NCBI Taxonomy" id="6293"/>
    <lineage>
        <taxon>Eukaryota</taxon>
        <taxon>Metazoa</taxon>
        <taxon>Ecdysozoa</taxon>
        <taxon>Nematoda</taxon>
        <taxon>Chromadorea</taxon>
        <taxon>Rhabditida</taxon>
        <taxon>Spirurina</taxon>
        <taxon>Spiruromorpha</taxon>
        <taxon>Filarioidea</taxon>
        <taxon>Onchocercidae</taxon>
        <taxon>Wuchereria</taxon>
    </lineage>
</organism>
<evidence type="ECO:0000313" key="3">
    <source>
        <dbReference type="Proteomes" id="UP000004810"/>
    </source>
</evidence>
<feature type="region of interest" description="Disordered" evidence="1">
    <location>
        <begin position="38"/>
        <end position="69"/>
    </location>
</feature>
<gene>
    <name evidence="2" type="ORF">WUBG_08466</name>
</gene>
<protein>
    <submittedName>
        <fullName evidence="2">Uncharacterized protein</fullName>
    </submittedName>
</protein>
<comment type="caution">
    <text evidence="2">The sequence shown here is derived from an EMBL/GenBank/DDBJ whole genome shotgun (WGS) entry which is preliminary data.</text>
</comment>
<proteinExistence type="predicted"/>
<evidence type="ECO:0000256" key="1">
    <source>
        <dbReference type="SAM" id="MobiDB-lite"/>
    </source>
</evidence>
<dbReference type="Proteomes" id="UP000004810">
    <property type="component" value="Unassembled WGS sequence"/>
</dbReference>
<feature type="non-terminal residue" evidence="2">
    <location>
        <position position="1"/>
    </location>
</feature>
<dbReference type="AlphaFoldDB" id="J9EDV5"/>
<dbReference type="EMBL" id="ADBV01004332">
    <property type="protein sequence ID" value="EJW80626.1"/>
    <property type="molecule type" value="Genomic_DNA"/>
</dbReference>